<reference evidence="2" key="1">
    <citation type="journal article" date="2022" name="Mol. Ecol. Resour.">
        <title>The genomes of chicory, endive, great burdock and yacon provide insights into Asteraceae palaeo-polyploidization history and plant inulin production.</title>
        <authorList>
            <person name="Fan W."/>
            <person name="Wang S."/>
            <person name="Wang H."/>
            <person name="Wang A."/>
            <person name="Jiang F."/>
            <person name="Liu H."/>
            <person name="Zhao H."/>
            <person name="Xu D."/>
            <person name="Zhang Y."/>
        </authorList>
    </citation>
    <scope>NUCLEOTIDE SEQUENCE [LARGE SCALE GENOMIC DNA]</scope>
    <source>
        <strain evidence="2">cv. Yunnan</strain>
    </source>
</reference>
<organism evidence="1 2">
    <name type="scientific">Smallanthus sonchifolius</name>
    <dbReference type="NCBI Taxonomy" id="185202"/>
    <lineage>
        <taxon>Eukaryota</taxon>
        <taxon>Viridiplantae</taxon>
        <taxon>Streptophyta</taxon>
        <taxon>Embryophyta</taxon>
        <taxon>Tracheophyta</taxon>
        <taxon>Spermatophyta</taxon>
        <taxon>Magnoliopsida</taxon>
        <taxon>eudicotyledons</taxon>
        <taxon>Gunneridae</taxon>
        <taxon>Pentapetalae</taxon>
        <taxon>asterids</taxon>
        <taxon>campanulids</taxon>
        <taxon>Asterales</taxon>
        <taxon>Asteraceae</taxon>
        <taxon>Asteroideae</taxon>
        <taxon>Heliantheae alliance</taxon>
        <taxon>Millerieae</taxon>
        <taxon>Smallanthus</taxon>
    </lineage>
</organism>
<keyword evidence="2" id="KW-1185">Reference proteome</keyword>
<dbReference type="Proteomes" id="UP001056120">
    <property type="component" value="Linkage Group LG26"/>
</dbReference>
<sequence length="486" mass="55472">MMLEMVTMLTYVKPSLSVHEAMWTLLLCDLNILVASEAQIHPLIHVPKPVQEEAQTQTENPSQHQETIPSNETNPPDEKCQCCKKWCPGYKRGTLRQKSFCFEKSFKGKISKKAQIVNNPALPLKETQEKPKPETVPSADYYLAGIPYDESKGEHVPQDDQDKIILAAVAQLQSLQKEVKSWDDWASVKVMQVAKRLSQDRPEIKKLKAEKVEAENLKKDREVAEENTKKKLSEMTAALTTTDCQFQMSSSAIARLESENLVLKRERERAENRSLIEAKSLEEALCKELEALNKSELCVSEKKLLEEDLKSLKQEVGPNQWDLEKAKHLLKEMETRLAQEEREAAKFHEQAESIRNERERLEALAEAGDERAIKRARKELIKIETEIKKIQYEIAALNLEAETKKKAGMSWQLSEGTSQSQVCRNNYTRRECVMCLSEEMTVVFVPCGHQVVCGECNVVHEDNGMKECPSCRTPIQKRINCLFAKS</sequence>
<accession>A0ACB8Z671</accession>
<protein>
    <submittedName>
        <fullName evidence="1">Uncharacterized protein</fullName>
    </submittedName>
</protein>
<evidence type="ECO:0000313" key="1">
    <source>
        <dbReference type="EMBL" id="KAI3693502.1"/>
    </source>
</evidence>
<dbReference type="EMBL" id="CM042043">
    <property type="protein sequence ID" value="KAI3693502.1"/>
    <property type="molecule type" value="Genomic_DNA"/>
</dbReference>
<evidence type="ECO:0000313" key="2">
    <source>
        <dbReference type="Proteomes" id="UP001056120"/>
    </source>
</evidence>
<gene>
    <name evidence="1" type="ORF">L1987_76445</name>
</gene>
<name>A0ACB8Z671_9ASTR</name>
<reference evidence="1 2" key="2">
    <citation type="journal article" date="2022" name="Mol. Ecol. Resour.">
        <title>The genomes of chicory, endive, great burdock and yacon provide insights into Asteraceae paleo-polyploidization history and plant inulin production.</title>
        <authorList>
            <person name="Fan W."/>
            <person name="Wang S."/>
            <person name="Wang H."/>
            <person name="Wang A."/>
            <person name="Jiang F."/>
            <person name="Liu H."/>
            <person name="Zhao H."/>
            <person name="Xu D."/>
            <person name="Zhang Y."/>
        </authorList>
    </citation>
    <scope>NUCLEOTIDE SEQUENCE [LARGE SCALE GENOMIC DNA]</scope>
    <source>
        <strain evidence="2">cv. Yunnan</strain>
        <tissue evidence="1">Leaves</tissue>
    </source>
</reference>
<proteinExistence type="predicted"/>
<comment type="caution">
    <text evidence="1">The sequence shown here is derived from an EMBL/GenBank/DDBJ whole genome shotgun (WGS) entry which is preliminary data.</text>
</comment>